<accession>A0A0F9FFH4</accession>
<organism evidence="2">
    <name type="scientific">marine sediment metagenome</name>
    <dbReference type="NCBI Taxonomy" id="412755"/>
    <lineage>
        <taxon>unclassified sequences</taxon>
        <taxon>metagenomes</taxon>
        <taxon>ecological metagenomes</taxon>
    </lineage>
</organism>
<dbReference type="InterPro" id="IPR014710">
    <property type="entry name" value="RmlC-like_jellyroll"/>
</dbReference>
<dbReference type="CDD" id="cd02208">
    <property type="entry name" value="cupin_RmlC-like"/>
    <property type="match status" value="1"/>
</dbReference>
<sequence length="106" mass="12300">LKTPLIEVHHILINKNCVCSMHKHEFKWNMFYVISGELAIEVEKNDYDLLDITEIGPGEWTSVKPNEFHRFRSITEVEALEIYYLEPLTADIVRKNVGGVLEKKDG</sequence>
<dbReference type="AlphaFoldDB" id="A0A0F9FFH4"/>
<dbReference type="SUPFAM" id="SSF51182">
    <property type="entry name" value="RmlC-like cupins"/>
    <property type="match status" value="1"/>
</dbReference>
<comment type="caution">
    <text evidence="2">The sequence shown here is derived from an EMBL/GenBank/DDBJ whole genome shotgun (WGS) entry which is preliminary data.</text>
</comment>
<dbReference type="Pfam" id="PF07883">
    <property type="entry name" value="Cupin_2"/>
    <property type="match status" value="1"/>
</dbReference>
<reference evidence="2" key="1">
    <citation type="journal article" date="2015" name="Nature">
        <title>Complex archaea that bridge the gap between prokaryotes and eukaryotes.</title>
        <authorList>
            <person name="Spang A."/>
            <person name="Saw J.H."/>
            <person name="Jorgensen S.L."/>
            <person name="Zaremba-Niedzwiedzka K."/>
            <person name="Martijn J."/>
            <person name="Lind A.E."/>
            <person name="van Eijk R."/>
            <person name="Schleper C."/>
            <person name="Guy L."/>
            <person name="Ettema T.J."/>
        </authorList>
    </citation>
    <scope>NUCLEOTIDE SEQUENCE</scope>
</reference>
<gene>
    <name evidence="2" type="ORF">LCGC14_2249840</name>
</gene>
<protein>
    <recommendedName>
        <fullName evidence="1">Cupin type-2 domain-containing protein</fullName>
    </recommendedName>
</protein>
<name>A0A0F9FFH4_9ZZZZ</name>
<dbReference type="Gene3D" id="2.60.120.10">
    <property type="entry name" value="Jelly Rolls"/>
    <property type="match status" value="1"/>
</dbReference>
<dbReference type="InterPro" id="IPR013096">
    <property type="entry name" value="Cupin_2"/>
</dbReference>
<dbReference type="InterPro" id="IPR011051">
    <property type="entry name" value="RmlC_Cupin_sf"/>
</dbReference>
<dbReference type="EMBL" id="LAZR01030642">
    <property type="protein sequence ID" value="KKL56000.1"/>
    <property type="molecule type" value="Genomic_DNA"/>
</dbReference>
<feature type="domain" description="Cupin type-2" evidence="1">
    <location>
        <begin position="14"/>
        <end position="82"/>
    </location>
</feature>
<feature type="non-terminal residue" evidence="2">
    <location>
        <position position="1"/>
    </location>
</feature>
<evidence type="ECO:0000313" key="2">
    <source>
        <dbReference type="EMBL" id="KKL56000.1"/>
    </source>
</evidence>
<proteinExistence type="predicted"/>
<evidence type="ECO:0000259" key="1">
    <source>
        <dbReference type="Pfam" id="PF07883"/>
    </source>
</evidence>